<evidence type="ECO:0000313" key="3">
    <source>
        <dbReference type="Proteomes" id="UP000503129"/>
    </source>
</evidence>
<reference evidence="2 3" key="1">
    <citation type="submission" date="2018-06" db="EMBL/GenBank/DDBJ databases">
        <title>Comparative genomics of Brasilonema spp. strains.</title>
        <authorList>
            <person name="Alvarenga D.O."/>
            <person name="Fiore M.F."/>
            <person name="Varani A.M."/>
        </authorList>
    </citation>
    <scope>NUCLEOTIDE SEQUENCE [LARGE SCALE GENOMIC DNA]</scope>
    <source>
        <strain evidence="2 3">CENA114</strain>
    </source>
</reference>
<feature type="signal peptide" evidence="1">
    <location>
        <begin position="1"/>
        <end position="23"/>
    </location>
</feature>
<name>A0A856MBV5_9CYAN</name>
<sequence>MSAKTFWKTVALGLFSLSSITIAKPSFAASVDLRSFNRGGDVGNVTPTQATITNAYADGGDDGGTNYNVSGNQPLFPYQLETFLGLSPGSLGLDIAEGSAISILRNFQAGDVFSFNSNFQTFDDPGIDRAFVSIVNSTTGSVITPLTLGNSTFNYTFSTAGNYTIGIGVVDGPFNGLPDATFSSRLIVSNANVAPVPEPLTILGSLTALGLGANMRRRFGKAR</sequence>
<gene>
    <name evidence="2" type="ORF">DP114_13410</name>
</gene>
<dbReference type="Proteomes" id="UP000503129">
    <property type="component" value="Chromosome"/>
</dbReference>
<dbReference type="NCBIfam" id="TIGR02595">
    <property type="entry name" value="PEP_CTERM"/>
    <property type="match status" value="1"/>
</dbReference>
<keyword evidence="3" id="KW-1185">Reference proteome</keyword>
<feature type="chain" id="PRO_5032730217" evidence="1">
    <location>
        <begin position="24"/>
        <end position="223"/>
    </location>
</feature>
<dbReference type="InterPro" id="IPR026374">
    <property type="entry name" value="Cyano_PEP"/>
</dbReference>
<dbReference type="RefSeq" id="WP_169263742.1">
    <property type="nucleotide sequence ID" value="NZ_CAWOXK010000001.1"/>
</dbReference>
<evidence type="ECO:0000313" key="2">
    <source>
        <dbReference type="EMBL" id="QDL08755.1"/>
    </source>
</evidence>
<dbReference type="KEGG" id="bsen:DP114_13410"/>
<organism evidence="2 3">
    <name type="scientific">Brasilonema sennae CENA114</name>
    <dbReference type="NCBI Taxonomy" id="415709"/>
    <lineage>
        <taxon>Bacteria</taxon>
        <taxon>Bacillati</taxon>
        <taxon>Cyanobacteriota</taxon>
        <taxon>Cyanophyceae</taxon>
        <taxon>Nostocales</taxon>
        <taxon>Scytonemataceae</taxon>
        <taxon>Brasilonema</taxon>
        <taxon>Bromeliae group (in: Brasilonema)</taxon>
    </lineage>
</organism>
<accession>A0A856MBV5</accession>
<keyword evidence="1" id="KW-0732">Signal</keyword>
<dbReference type="AlphaFoldDB" id="A0A856MBV5"/>
<dbReference type="InterPro" id="IPR013424">
    <property type="entry name" value="Ice-binding_C"/>
</dbReference>
<protein>
    <submittedName>
        <fullName evidence="2">PEP-CTERM sorting domain-containing protein</fullName>
    </submittedName>
</protein>
<dbReference type="NCBIfam" id="TIGR04155">
    <property type="entry name" value="cyano_PEP"/>
    <property type="match status" value="1"/>
</dbReference>
<dbReference type="EMBL" id="CP030118">
    <property type="protein sequence ID" value="QDL08755.1"/>
    <property type="molecule type" value="Genomic_DNA"/>
</dbReference>
<evidence type="ECO:0000256" key="1">
    <source>
        <dbReference type="SAM" id="SignalP"/>
    </source>
</evidence>
<proteinExistence type="predicted"/>